<reference evidence="3" key="1">
    <citation type="submission" date="2015-09" db="EMBL/GenBank/DDBJ databases">
        <authorList>
            <consortium name="Pathogen Informatics"/>
        </authorList>
    </citation>
    <scope>NUCLEOTIDE SEQUENCE [LARGE SCALE GENOMIC DNA]</scope>
    <source>
        <strain evidence="3">Lake Konstanz</strain>
    </source>
</reference>
<dbReference type="AlphaFoldDB" id="A0A0S4IT02"/>
<dbReference type="InterPro" id="IPR051213">
    <property type="entry name" value="START_lipid_transfer"/>
</dbReference>
<evidence type="ECO:0000256" key="1">
    <source>
        <dbReference type="SAM" id="MobiDB-lite"/>
    </source>
</evidence>
<evidence type="ECO:0008006" key="4">
    <source>
        <dbReference type="Google" id="ProtNLM"/>
    </source>
</evidence>
<proteinExistence type="predicted"/>
<dbReference type="VEuPathDB" id="TriTrypDB:BSAL_72250"/>
<dbReference type="InterPro" id="IPR023393">
    <property type="entry name" value="START-like_dom_sf"/>
</dbReference>
<sequence>MVHIAAPSAQSSSTSKSAQQQQHQQHSPTAATTSTTPQQEQWISKACSFQDVLDLARSKEGFRLASSDDKHQIRMFTKVVAESPIQLMKASTVMPCTPRDFLRYLDMDVRSLWDEHFVEGVVLRELTREAPPQQQHQHRAATTSSALGSPLAEEVLASSSSSCVCQRGGGKVKVQLKHIGFLSPIPFLQNRDFELVIAEHYCPQCKVAVLKAFSPPAESVVPLRPSEYVRGIVGISGFVAEPLRYREPRFQHAEVEGCRVTYVALVHPMGLIPPFLVNQVVGKQTSAMVLLQDFIAANSLKDLQARGVITAAEMNSGSKCGEVMYRRHTPPTQSGSSLHQSGRSRRLFSKL</sequence>
<dbReference type="OrthoDB" id="263228at2759"/>
<evidence type="ECO:0000313" key="2">
    <source>
        <dbReference type="EMBL" id="CUG06297.1"/>
    </source>
</evidence>
<name>A0A0S4IT02_BODSA</name>
<feature type="region of interest" description="Disordered" evidence="1">
    <location>
        <begin position="1"/>
        <end position="38"/>
    </location>
</feature>
<keyword evidence="3" id="KW-1185">Reference proteome</keyword>
<accession>A0A0S4IT02</accession>
<protein>
    <recommendedName>
        <fullName evidence="4">START domain-containing protein</fullName>
    </recommendedName>
</protein>
<gene>
    <name evidence="2" type="ORF">BSAL_72250</name>
</gene>
<organism evidence="2 3">
    <name type="scientific">Bodo saltans</name>
    <name type="common">Flagellated protozoan</name>
    <dbReference type="NCBI Taxonomy" id="75058"/>
    <lineage>
        <taxon>Eukaryota</taxon>
        <taxon>Discoba</taxon>
        <taxon>Euglenozoa</taxon>
        <taxon>Kinetoplastea</taxon>
        <taxon>Metakinetoplastina</taxon>
        <taxon>Eubodonida</taxon>
        <taxon>Bodonidae</taxon>
        <taxon>Bodo</taxon>
    </lineage>
</organism>
<dbReference type="OMA" id="CNERRAK"/>
<dbReference type="PANTHER" id="PTHR19308:SF14">
    <property type="entry name" value="START DOMAIN-CONTAINING PROTEIN"/>
    <property type="match status" value="1"/>
</dbReference>
<dbReference type="SUPFAM" id="SSF55961">
    <property type="entry name" value="Bet v1-like"/>
    <property type="match status" value="1"/>
</dbReference>
<feature type="compositionally biased region" description="Basic residues" evidence="1">
    <location>
        <begin position="342"/>
        <end position="351"/>
    </location>
</feature>
<feature type="region of interest" description="Disordered" evidence="1">
    <location>
        <begin position="327"/>
        <end position="351"/>
    </location>
</feature>
<dbReference type="EMBL" id="CYKH01000576">
    <property type="protein sequence ID" value="CUG06297.1"/>
    <property type="molecule type" value="Genomic_DNA"/>
</dbReference>
<dbReference type="PANTHER" id="PTHR19308">
    <property type="entry name" value="PHOSPHATIDYLCHOLINE TRANSFER PROTEIN"/>
    <property type="match status" value="1"/>
</dbReference>
<dbReference type="Gene3D" id="3.30.530.20">
    <property type="match status" value="1"/>
</dbReference>
<dbReference type="Proteomes" id="UP000051952">
    <property type="component" value="Unassembled WGS sequence"/>
</dbReference>
<evidence type="ECO:0000313" key="3">
    <source>
        <dbReference type="Proteomes" id="UP000051952"/>
    </source>
</evidence>
<feature type="compositionally biased region" description="Polar residues" evidence="1">
    <location>
        <begin position="330"/>
        <end position="341"/>
    </location>
</feature>